<dbReference type="RefSeq" id="XP_022150231.1">
    <property type="nucleotide sequence ID" value="XM_022294539.1"/>
</dbReference>
<evidence type="ECO:0000256" key="2">
    <source>
        <dbReference type="ARBA" id="ARBA00008061"/>
    </source>
</evidence>
<dbReference type="InterPro" id="IPR014756">
    <property type="entry name" value="Ig_E-set"/>
</dbReference>
<proteinExistence type="inferred from homology"/>
<organism evidence="7 8">
    <name type="scientific">Momordica charantia</name>
    <name type="common">Bitter gourd</name>
    <name type="synonym">Balsam pear</name>
    <dbReference type="NCBI Taxonomy" id="3673"/>
    <lineage>
        <taxon>Eukaryota</taxon>
        <taxon>Viridiplantae</taxon>
        <taxon>Streptophyta</taxon>
        <taxon>Embryophyta</taxon>
        <taxon>Tracheophyta</taxon>
        <taxon>Spermatophyta</taxon>
        <taxon>Magnoliopsida</taxon>
        <taxon>eudicotyledons</taxon>
        <taxon>Gunneridae</taxon>
        <taxon>Pentapetalae</taxon>
        <taxon>rosids</taxon>
        <taxon>fabids</taxon>
        <taxon>Cucurbitales</taxon>
        <taxon>Cucurbitaceae</taxon>
        <taxon>Momordiceae</taxon>
        <taxon>Momordica</taxon>
    </lineage>
</organism>
<keyword evidence="4" id="KW-0934">Plastid</keyword>
<comment type="subcellular location">
    <subcellularLocation>
        <location evidence="1">Plastid</location>
        <location evidence="1">Chloroplast</location>
    </subcellularLocation>
</comment>
<keyword evidence="7" id="KW-1185">Reference proteome</keyword>
<dbReference type="Pfam" id="PF21156">
    <property type="entry name" value="ISOA1-3_C"/>
    <property type="match status" value="1"/>
</dbReference>
<dbReference type="Proteomes" id="UP000504603">
    <property type="component" value="Unplaced"/>
</dbReference>
<dbReference type="PANTHER" id="PTHR43002">
    <property type="entry name" value="GLYCOGEN DEBRANCHING ENZYME"/>
    <property type="match status" value="1"/>
</dbReference>
<name>A0A6J1DAX4_MOMCH</name>
<dbReference type="KEGG" id="mcha:111018448"/>
<dbReference type="InterPro" id="IPR006047">
    <property type="entry name" value="GH13_cat_dom"/>
</dbReference>
<evidence type="ECO:0000256" key="3">
    <source>
        <dbReference type="ARBA" id="ARBA00022528"/>
    </source>
</evidence>
<keyword evidence="3" id="KW-0150">Chloroplast</keyword>
<dbReference type="InterPro" id="IPR044505">
    <property type="entry name" value="GlgX_Isoamylase_N_E_set"/>
</dbReference>
<dbReference type="CDD" id="cd11346">
    <property type="entry name" value="AmyAc_plant_IsoA"/>
    <property type="match status" value="1"/>
</dbReference>
<dbReference type="InterPro" id="IPR044096">
    <property type="entry name" value="AmyAc_plant_ISA2"/>
</dbReference>
<dbReference type="SMART" id="SM00642">
    <property type="entry name" value="Aamy"/>
    <property type="match status" value="1"/>
</dbReference>
<dbReference type="Gene3D" id="2.60.40.1180">
    <property type="entry name" value="Golgi alpha-mannosidase II"/>
    <property type="match status" value="1"/>
</dbReference>
<dbReference type="GO" id="GO:0009507">
    <property type="term" value="C:chloroplast"/>
    <property type="evidence" value="ECO:0007669"/>
    <property type="project" value="UniProtKB-SubCell"/>
</dbReference>
<dbReference type="InterPro" id="IPR048650">
    <property type="entry name" value="ISOA1-3-like_C"/>
</dbReference>
<evidence type="ECO:0000256" key="1">
    <source>
        <dbReference type="ARBA" id="ARBA00004229"/>
    </source>
</evidence>
<dbReference type="Gene3D" id="2.60.40.10">
    <property type="entry name" value="Immunoglobulins"/>
    <property type="match status" value="1"/>
</dbReference>
<dbReference type="InterPro" id="IPR013780">
    <property type="entry name" value="Glyco_hydro_b"/>
</dbReference>
<dbReference type="Pfam" id="PF02922">
    <property type="entry name" value="CBM_48"/>
    <property type="match status" value="1"/>
</dbReference>
<dbReference type="OrthoDB" id="204980at2759"/>
<dbReference type="GO" id="GO:0019156">
    <property type="term" value="F:isoamylase activity"/>
    <property type="evidence" value="ECO:0007669"/>
    <property type="project" value="InterPro"/>
</dbReference>
<dbReference type="GeneID" id="111018448"/>
<comment type="similarity">
    <text evidence="2">Belongs to the glycosyl hydrolase 13 family.</text>
</comment>
<protein>
    <submittedName>
        <fullName evidence="8">Isoamylase 2, chloroplastic</fullName>
    </submittedName>
</protein>
<dbReference type="SUPFAM" id="SSF51011">
    <property type="entry name" value="Glycosyl hydrolase domain"/>
    <property type="match status" value="1"/>
</dbReference>
<evidence type="ECO:0000256" key="5">
    <source>
        <dbReference type="ARBA" id="ARBA00022946"/>
    </source>
</evidence>
<accession>A0A6J1DAX4</accession>
<gene>
    <name evidence="8" type="primary">LOC111018448</name>
</gene>
<keyword evidence="5" id="KW-0809">Transit peptide</keyword>
<dbReference type="SUPFAM" id="SSF51445">
    <property type="entry name" value="(Trans)glycosidases"/>
    <property type="match status" value="1"/>
</dbReference>
<dbReference type="InterPro" id="IPR013783">
    <property type="entry name" value="Ig-like_fold"/>
</dbReference>
<evidence type="ECO:0000256" key="4">
    <source>
        <dbReference type="ARBA" id="ARBA00022640"/>
    </source>
</evidence>
<dbReference type="Gene3D" id="3.20.20.80">
    <property type="entry name" value="Glycosidases"/>
    <property type="match status" value="1"/>
</dbReference>
<dbReference type="Pfam" id="PF00128">
    <property type="entry name" value="Alpha-amylase"/>
    <property type="match status" value="1"/>
</dbReference>
<dbReference type="CDD" id="cd02856">
    <property type="entry name" value="E_set_GDE_Isoamylase_N"/>
    <property type="match status" value="1"/>
</dbReference>
<evidence type="ECO:0000313" key="7">
    <source>
        <dbReference type="Proteomes" id="UP000504603"/>
    </source>
</evidence>
<dbReference type="InterPro" id="IPR017853">
    <property type="entry name" value="GH"/>
</dbReference>
<dbReference type="InterPro" id="IPR004193">
    <property type="entry name" value="Glyco_hydro_13_N"/>
</dbReference>
<sequence>MLLQPQMATFPSSLVVQPYNVHNFGVTEAFRLAASDHHTHGHMIKHQSGKRDEVRMLAHGESRAGFAKSSRYNLSKAYASFGISVEKNGWRFGISGKSKEQEKVATYLFRTECGDLVNVLVRKTGSGFMVSIELSSVQLANIEETPMLSWGVYRSDSALVTPNIQSSLPDDTIGTIETPFVNTSEGKFAVELEFDAKHVPFYLSFLLKHPVGVDSGSSEIRSHRKTSFCVPVGFGRGYPSPLGVSISGDGSMNFSIFSSSAESVVLCLYNDSTSEKPVIELDLDRYINRSGNIWHVSFESVSNFVSYGYLCKGSKSHKKQDGVEISRILVDPYAKVLTTSSHKTHGHGLGLPSKLLGQICKVPAFDWDGEVRPNLAMEKLFTYRLNVKRFTVDKSSQLTTDIAGTFAGLTKKLLHFKNLGVNAVLLEPIFPFDEKEGPYFPSHFFSPTNIYGPSGGSISAINSMKEMVKELHANGIEVMLEVVFTNTAEDGTLQGIDDSSYYFTNRVANLEGKNALNCNYPVVQQLLLDSLRYWVTEFHIDGFCFINASSLLRGYRGELLSRPPLVEAIAFDPLLSKTKIIADFWDPHESISKETRFPHWKRWAEVNYKFCSDVRDFFRGEGLVSSLATRLCGSGDIFSDGRGPAFSFNFIARNFGLPLVDLVSFSSSKLASELSWNCGEEGPTSNIEVLEKRLKLIRNFIFVLFVSLGVPVLNMGDECGQSSGGSIAFKDRRPFDWDLLKTGFGTQTTQFITFFSSFRARRFDLFQSRNFLKGENIDWYGNNLSPPQWEDPSCKFLAVMLRADKEENGLSAENPEPQSDIFMAFNASDQSINVALPEPSEGTSWFRLIDTALSFPGFFSSDGELVPTVESVTYEMQAHSCALFEAKSYSD</sequence>
<dbReference type="GO" id="GO:0019252">
    <property type="term" value="P:starch biosynthetic process"/>
    <property type="evidence" value="ECO:0007669"/>
    <property type="project" value="InterPro"/>
</dbReference>
<evidence type="ECO:0000313" key="8">
    <source>
        <dbReference type="RefSeq" id="XP_022150231.1"/>
    </source>
</evidence>
<reference evidence="8" key="1">
    <citation type="submission" date="2025-08" db="UniProtKB">
        <authorList>
            <consortium name="RefSeq"/>
        </authorList>
    </citation>
    <scope>IDENTIFICATION</scope>
    <source>
        <strain evidence="8">OHB3-1</strain>
    </source>
</reference>
<dbReference type="SUPFAM" id="SSF81296">
    <property type="entry name" value="E set domains"/>
    <property type="match status" value="1"/>
</dbReference>
<feature type="domain" description="Glycosyl hydrolase family 13 catalytic" evidence="6">
    <location>
        <begin position="384"/>
        <end position="761"/>
    </location>
</feature>
<dbReference type="AlphaFoldDB" id="A0A6J1DAX4"/>
<evidence type="ECO:0000259" key="6">
    <source>
        <dbReference type="SMART" id="SM00642"/>
    </source>
</evidence>